<dbReference type="PANTHER" id="PTHR11709:SF394">
    <property type="entry name" value="FI03373P-RELATED"/>
    <property type="match status" value="1"/>
</dbReference>
<dbReference type="PROSITE" id="PS00080">
    <property type="entry name" value="MULTICOPPER_OXIDASE2"/>
    <property type="match status" value="1"/>
</dbReference>
<proteinExistence type="predicted"/>
<organism evidence="8 9">
    <name type="scientific">Nitrosospira multiformis</name>
    <dbReference type="NCBI Taxonomy" id="1231"/>
    <lineage>
        <taxon>Bacteria</taxon>
        <taxon>Pseudomonadati</taxon>
        <taxon>Pseudomonadota</taxon>
        <taxon>Betaproteobacteria</taxon>
        <taxon>Nitrosomonadales</taxon>
        <taxon>Nitrosomonadaceae</taxon>
        <taxon>Nitrosospira</taxon>
    </lineage>
</organism>
<dbReference type="GO" id="GO:0005507">
    <property type="term" value="F:copper ion binding"/>
    <property type="evidence" value="ECO:0007669"/>
    <property type="project" value="InterPro"/>
</dbReference>
<feature type="domain" description="Plastocyanin-like" evidence="7">
    <location>
        <begin position="46"/>
        <end position="149"/>
    </location>
</feature>
<dbReference type="InterPro" id="IPR006376">
    <property type="entry name" value="Cu-R_CopA"/>
</dbReference>
<feature type="region of interest" description="Disordered" evidence="4">
    <location>
        <begin position="414"/>
        <end position="444"/>
    </location>
</feature>
<sequence length="594" mass="66948">MGALFALDWILPVYARGSWINAVAPTTQLSGDVIDLTIAETPFHVGERVTTAITINGTVPGPLLRLREGQDITLNVTNRLPETSSIHWHGILLPPGMDGVPGVSFPGIEPGTTFRYRFTVKQYGTYWFHSHSGGQEQAGAYGSIIIDPAEPDPVRYDREYVIMLSDWSFSSVGSMIGKLKKQPGYFNFQKRTLSDFIRDGMRKGWLATLDNYLMWAQMRMDPTDLADITSHAYTYLMNGLAPAENWTGLFRPGERIRLRFIQVGVMTFQDVRIPGLKMTVVQADGQNVQPVEVDEFRMGPAETYDVTVEPKEDRAYTIFAETLDRSGFARGTLAPRPGMSAEIPPQRRHPVRSMADMGMQHMNGMDHSDHNPGNATTGEPETRMQHDMHGDRAGEGIQDRHDMHGRLEILGSKPVKHGPDDHGTGNQSVPDFTQSRLDDPGIGLGGDGRRVLVYTDLKSLRPYPDQREPERELEIHLTGHMERFMWSFDGKKYSDAREPIRFRYGERLRWTFVNDTMMEHTMHLHGMWMHLENGAGEYLPRKHTVLVKPAERVSVAITADAPGPWAFHCHLLLHMETGMFRVIEVSNAIPEMGS</sequence>
<dbReference type="CDD" id="cd13848">
    <property type="entry name" value="CuRO_1_CopA"/>
    <property type="match status" value="1"/>
</dbReference>
<dbReference type="CDD" id="cd13874">
    <property type="entry name" value="CuRO_2_CopA"/>
    <property type="match status" value="1"/>
</dbReference>
<reference evidence="8 9" key="1">
    <citation type="submission" date="2018-04" db="EMBL/GenBank/DDBJ databases">
        <title>Active sludge and wastewater microbial communities from Klosterneuburg, Austria.</title>
        <authorList>
            <person name="Wagner M."/>
        </authorList>
    </citation>
    <scope>NUCLEOTIDE SEQUENCE [LARGE SCALE GENOMIC DNA]</scope>
    <source>
        <strain evidence="8 9">Nl12</strain>
    </source>
</reference>
<keyword evidence="3" id="KW-0186">Copper</keyword>
<dbReference type="PANTHER" id="PTHR11709">
    <property type="entry name" value="MULTI-COPPER OXIDASE"/>
    <property type="match status" value="1"/>
</dbReference>
<feature type="domain" description="Plastocyanin-like" evidence="5">
    <location>
        <begin position="227"/>
        <end position="321"/>
    </location>
</feature>
<dbReference type="InterPro" id="IPR034282">
    <property type="entry name" value="CuRO_2_CopA"/>
</dbReference>
<dbReference type="InterPro" id="IPR001117">
    <property type="entry name" value="Cu-oxidase_2nd"/>
</dbReference>
<dbReference type="AlphaFoldDB" id="A0A2T5I6R3"/>
<dbReference type="InterPro" id="IPR045087">
    <property type="entry name" value="Cu-oxidase_fam"/>
</dbReference>
<keyword evidence="2" id="KW-0560">Oxidoreductase</keyword>
<evidence type="ECO:0000259" key="5">
    <source>
        <dbReference type="Pfam" id="PF00394"/>
    </source>
</evidence>
<dbReference type="Gene3D" id="2.60.40.420">
    <property type="entry name" value="Cupredoxins - blue copper proteins"/>
    <property type="match status" value="3"/>
</dbReference>
<dbReference type="PROSITE" id="PS00079">
    <property type="entry name" value="MULTICOPPER_OXIDASE1"/>
    <property type="match status" value="1"/>
</dbReference>
<dbReference type="CDD" id="cd13896">
    <property type="entry name" value="CuRO_3_CopA"/>
    <property type="match status" value="1"/>
</dbReference>
<dbReference type="InterPro" id="IPR002355">
    <property type="entry name" value="Cu_oxidase_Cu_BS"/>
</dbReference>
<evidence type="ECO:0000256" key="3">
    <source>
        <dbReference type="ARBA" id="ARBA00023008"/>
    </source>
</evidence>
<evidence type="ECO:0000313" key="9">
    <source>
        <dbReference type="Proteomes" id="UP000244152"/>
    </source>
</evidence>
<gene>
    <name evidence="8" type="ORF">C8R21_12619</name>
</gene>
<dbReference type="NCBIfam" id="TIGR01480">
    <property type="entry name" value="copper_res_A"/>
    <property type="match status" value="1"/>
</dbReference>
<evidence type="ECO:0000256" key="4">
    <source>
        <dbReference type="SAM" id="MobiDB-lite"/>
    </source>
</evidence>
<dbReference type="InterPro" id="IPR033138">
    <property type="entry name" value="Cu_oxidase_CS"/>
</dbReference>
<protein>
    <submittedName>
        <fullName evidence="8">CopA family copper-resistance protein</fullName>
    </submittedName>
</protein>
<dbReference type="InterPro" id="IPR008972">
    <property type="entry name" value="Cupredoxin"/>
</dbReference>
<feature type="region of interest" description="Disordered" evidence="4">
    <location>
        <begin position="364"/>
        <end position="398"/>
    </location>
</feature>
<accession>A0A2T5I6R3</accession>
<name>A0A2T5I6R3_9PROT</name>
<evidence type="ECO:0000259" key="7">
    <source>
        <dbReference type="Pfam" id="PF07732"/>
    </source>
</evidence>
<evidence type="ECO:0000256" key="2">
    <source>
        <dbReference type="ARBA" id="ARBA00023002"/>
    </source>
</evidence>
<dbReference type="GO" id="GO:0016491">
    <property type="term" value="F:oxidoreductase activity"/>
    <property type="evidence" value="ECO:0007669"/>
    <property type="project" value="UniProtKB-KW"/>
</dbReference>
<feature type="compositionally biased region" description="Polar residues" evidence="4">
    <location>
        <begin position="424"/>
        <end position="435"/>
    </location>
</feature>
<dbReference type="InterPro" id="IPR034279">
    <property type="entry name" value="CuRO_3_CopA"/>
</dbReference>
<dbReference type="EMBL" id="QAOK01000026">
    <property type="protein sequence ID" value="PTQ79527.1"/>
    <property type="molecule type" value="Genomic_DNA"/>
</dbReference>
<evidence type="ECO:0000259" key="6">
    <source>
        <dbReference type="Pfam" id="PF07731"/>
    </source>
</evidence>
<comment type="caution">
    <text evidence="8">The sequence shown here is derived from an EMBL/GenBank/DDBJ whole genome shotgun (WGS) entry which is preliminary data.</text>
</comment>
<keyword evidence="1" id="KW-0479">Metal-binding</keyword>
<dbReference type="GO" id="GO:0042597">
    <property type="term" value="C:periplasmic space"/>
    <property type="evidence" value="ECO:0007669"/>
    <property type="project" value="InterPro"/>
</dbReference>
<dbReference type="Pfam" id="PF07731">
    <property type="entry name" value="Cu-oxidase_2"/>
    <property type="match status" value="1"/>
</dbReference>
<dbReference type="Pfam" id="PF00394">
    <property type="entry name" value="Cu-oxidase"/>
    <property type="match status" value="1"/>
</dbReference>
<dbReference type="SUPFAM" id="SSF49503">
    <property type="entry name" value="Cupredoxins"/>
    <property type="match status" value="3"/>
</dbReference>
<dbReference type="Proteomes" id="UP000244152">
    <property type="component" value="Unassembled WGS sequence"/>
</dbReference>
<dbReference type="InterPro" id="IPR011707">
    <property type="entry name" value="Cu-oxidase-like_N"/>
</dbReference>
<dbReference type="InterPro" id="IPR034284">
    <property type="entry name" value="CuRO_1_CopA"/>
</dbReference>
<dbReference type="InterPro" id="IPR011706">
    <property type="entry name" value="Cu-oxidase_C"/>
</dbReference>
<evidence type="ECO:0000256" key="1">
    <source>
        <dbReference type="ARBA" id="ARBA00022723"/>
    </source>
</evidence>
<feature type="compositionally biased region" description="Basic and acidic residues" evidence="4">
    <location>
        <begin position="380"/>
        <end position="398"/>
    </location>
</feature>
<evidence type="ECO:0000313" key="8">
    <source>
        <dbReference type="EMBL" id="PTQ79527.1"/>
    </source>
</evidence>
<dbReference type="Pfam" id="PF07732">
    <property type="entry name" value="Cu-oxidase_3"/>
    <property type="match status" value="1"/>
</dbReference>
<feature type="domain" description="Plastocyanin-like" evidence="6">
    <location>
        <begin position="468"/>
        <end position="587"/>
    </location>
</feature>